<evidence type="ECO:0000256" key="2">
    <source>
        <dbReference type="PIRSR" id="PIRSR000390-1"/>
    </source>
</evidence>
<dbReference type="OrthoDB" id="9804264at2"/>
<keyword evidence="3 4" id="KW-0663">Pyridoxal phosphate</keyword>
<dbReference type="RefSeq" id="WP_133701178.1">
    <property type="nucleotide sequence ID" value="NZ_SNXS01000003.1"/>
</dbReference>
<sequence>MLRLSRPNIDEAAIAAAAAVLRSGQLVQGPQVAGFEVELQAWLGCRHAVLVSSGTAALHLALVALGIGPGDAVLVPDFTFPATGNVVRLVGARPVLVDVDPVRYCVTPQGLEAALARWQGPQTLRALMPVHEFGAPVDMAAVAALARDRGLHVIEDAACAIGARFGAMPGTLVGSGGDVACFSLHPRKTLTTGEGGILTTDNDELALRLRRLRNHGMERSPVGLVFHEAGYNLRLTEFQAALGRAQLPHLSGWIEQRRALAGAYRAALQPLAQAGLLSLPADHAGHSWQTFMVVLSEHFDRARVIRDLAAQGVEANLGAQCLSALAAFAGCALDANTEGVSPVASRLYDQGLALPFCEQYGEAEVQQVTSVLSQVLQPNRHG</sequence>
<feature type="active site" description="Proton acceptor" evidence="2">
    <location>
        <position position="188"/>
    </location>
</feature>
<gene>
    <name evidence="5" type="ORF">DES47_103383</name>
</gene>
<evidence type="ECO:0000313" key="6">
    <source>
        <dbReference type="Proteomes" id="UP000295361"/>
    </source>
</evidence>
<keyword evidence="6" id="KW-1185">Reference proteome</keyword>
<name>A0A4R6QNB9_9BURK</name>
<evidence type="ECO:0000256" key="4">
    <source>
        <dbReference type="RuleBase" id="RU004508"/>
    </source>
</evidence>
<dbReference type="AlphaFoldDB" id="A0A4R6QNB9"/>
<dbReference type="PANTHER" id="PTHR30244:SF34">
    <property type="entry name" value="DTDP-4-AMINO-4,6-DIDEOXYGALACTOSE TRANSAMINASE"/>
    <property type="match status" value="1"/>
</dbReference>
<dbReference type="Pfam" id="PF01041">
    <property type="entry name" value="DegT_DnrJ_EryC1"/>
    <property type="match status" value="1"/>
</dbReference>
<dbReference type="InterPro" id="IPR000653">
    <property type="entry name" value="DegT/StrS_aminotransferase"/>
</dbReference>
<evidence type="ECO:0000256" key="1">
    <source>
        <dbReference type="ARBA" id="ARBA00037999"/>
    </source>
</evidence>
<organism evidence="5 6">
    <name type="scientific">Roseateles toxinivorans</name>
    <dbReference type="NCBI Taxonomy" id="270368"/>
    <lineage>
        <taxon>Bacteria</taxon>
        <taxon>Pseudomonadati</taxon>
        <taxon>Pseudomonadota</taxon>
        <taxon>Betaproteobacteria</taxon>
        <taxon>Burkholderiales</taxon>
        <taxon>Sphaerotilaceae</taxon>
        <taxon>Roseateles</taxon>
    </lineage>
</organism>
<reference evidence="5 6" key="1">
    <citation type="submission" date="2019-03" db="EMBL/GenBank/DDBJ databases">
        <title>Genomic Encyclopedia of Type Strains, Phase IV (KMG-IV): sequencing the most valuable type-strain genomes for metagenomic binning, comparative biology and taxonomic classification.</title>
        <authorList>
            <person name="Goeker M."/>
        </authorList>
    </citation>
    <scope>NUCLEOTIDE SEQUENCE [LARGE SCALE GENOMIC DNA]</scope>
    <source>
        <strain evidence="5 6">DSM 16998</strain>
    </source>
</reference>
<dbReference type="Gene3D" id="3.40.640.10">
    <property type="entry name" value="Type I PLP-dependent aspartate aminotransferase-like (Major domain)"/>
    <property type="match status" value="1"/>
</dbReference>
<accession>A0A4R6QNB9</accession>
<protein>
    <submittedName>
        <fullName evidence="5">dTDP-4-amino-4,6-dideoxygalactose transaminase</fullName>
    </submittedName>
</protein>
<dbReference type="CDD" id="cd00616">
    <property type="entry name" value="AHBA_syn"/>
    <property type="match status" value="1"/>
</dbReference>
<dbReference type="InParanoid" id="A0A4R6QNB9"/>
<comment type="caution">
    <text evidence="5">The sequence shown here is derived from an EMBL/GenBank/DDBJ whole genome shotgun (WGS) entry which is preliminary data.</text>
</comment>
<dbReference type="SUPFAM" id="SSF53383">
    <property type="entry name" value="PLP-dependent transferases"/>
    <property type="match status" value="1"/>
</dbReference>
<feature type="modified residue" description="N6-(pyridoxal phosphate)lysine" evidence="3">
    <location>
        <position position="188"/>
    </location>
</feature>
<dbReference type="Proteomes" id="UP000295361">
    <property type="component" value="Unassembled WGS sequence"/>
</dbReference>
<dbReference type="PANTHER" id="PTHR30244">
    <property type="entry name" value="TRANSAMINASE"/>
    <property type="match status" value="1"/>
</dbReference>
<evidence type="ECO:0000313" key="5">
    <source>
        <dbReference type="EMBL" id="TDP71402.1"/>
    </source>
</evidence>
<dbReference type="InterPro" id="IPR015424">
    <property type="entry name" value="PyrdxlP-dep_Trfase"/>
</dbReference>
<dbReference type="GO" id="GO:0000271">
    <property type="term" value="P:polysaccharide biosynthetic process"/>
    <property type="evidence" value="ECO:0007669"/>
    <property type="project" value="TreeGrafter"/>
</dbReference>
<proteinExistence type="inferred from homology"/>
<dbReference type="EMBL" id="SNXS01000003">
    <property type="protein sequence ID" value="TDP71402.1"/>
    <property type="molecule type" value="Genomic_DNA"/>
</dbReference>
<dbReference type="InterPro" id="IPR015422">
    <property type="entry name" value="PyrdxlP-dep_Trfase_small"/>
</dbReference>
<dbReference type="GO" id="GO:0008483">
    <property type="term" value="F:transaminase activity"/>
    <property type="evidence" value="ECO:0007669"/>
    <property type="project" value="TreeGrafter"/>
</dbReference>
<dbReference type="Gene3D" id="3.90.1150.10">
    <property type="entry name" value="Aspartate Aminotransferase, domain 1"/>
    <property type="match status" value="1"/>
</dbReference>
<dbReference type="PIRSF" id="PIRSF000390">
    <property type="entry name" value="PLP_StrS"/>
    <property type="match status" value="1"/>
</dbReference>
<evidence type="ECO:0000256" key="3">
    <source>
        <dbReference type="PIRSR" id="PIRSR000390-2"/>
    </source>
</evidence>
<dbReference type="InterPro" id="IPR015421">
    <property type="entry name" value="PyrdxlP-dep_Trfase_major"/>
</dbReference>
<comment type="similarity">
    <text evidence="1 4">Belongs to the DegT/DnrJ/EryC1 family.</text>
</comment>
<dbReference type="GO" id="GO:0030170">
    <property type="term" value="F:pyridoxal phosphate binding"/>
    <property type="evidence" value="ECO:0007669"/>
    <property type="project" value="TreeGrafter"/>
</dbReference>